<protein>
    <submittedName>
        <fullName evidence="1">Uncharacterized protein</fullName>
    </submittedName>
</protein>
<name>A0A4Y2BAE7_ARAVE</name>
<evidence type="ECO:0000313" key="1">
    <source>
        <dbReference type="EMBL" id="GBL89190.1"/>
    </source>
</evidence>
<evidence type="ECO:0000313" key="2">
    <source>
        <dbReference type="Proteomes" id="UP000499080"/>
    </source>
</evidence>
<dbReference type="InterPro" id="IPR036397">
    <property type="entry name" value="RNaseH_sf"/>
</dbReference>
<dbReference type="SUPFAM" id="SSF53098">
    <property type="entry name" value="Ribonuclease H-like"/>
    <property type="match status" value="1"/>
</dbReference>
<dbReference type="AlphaFoldDB" id="A0A4Y2BAE7"/>
<sequence length="471" mass="54807">MNSFNSVFQDELAAINFSAGWALERNVKIKVFSDSKSYIEAIRSPKVKYNFVLSIKDNVYNAKDLVSLVCVNAHAGNPDNDLADHFAKIASCCGADMSIPAPYLYLLHIRKKRVCKEFLMNEWNSYWKNSNTGKLTKEILPLDLLISNKYVLYLLTNHRPFPAYLCRFKILNNPDCLCGEHGDVDHCLTSFEKLRKQYYELPETTDISKEDEALYKLEERVETLKVRFKVILEDFISKREKTMKDNNENECSKSVKIKLPKIPLPIFDGKYEEWSRVENQFLNLIANNDDLSDSEKLYYLRSSLNGEAKQVETEDDTFDSFFKALKERFKNKKLIINAHVNEVINYEKTQHASAKALRCLLDNIRKNLRALKVLEYERYKLSDIILLNILLPKLDRELRKLFESSLETLDVPKLDNFLNFLEKSPVLESINRDQGVKVTINAALPLRRYHSFLTNSKISSPRRQKCYLCKC</sequence>
<dbReference type="OrthoDB" id="245563at2759"/>
<organism evidence="1 2">
    <name type="scientific">Araneus ventricosus</name>
    <name type="common">Orbweaver spider</name>
    <name type="synonym">Epeira ventricosa</name>
    <dbReference type="NCBI Taxonomy" id="182803"/>
    <lineage>
        <taxon>Eukaryota</taxon>
        <taxon>Metazoa</taxon>
        <taxon>Ecdysozoa</taxon>
        <taxon>Arthropoda</taxon>
        <taxon>Chelicerata</taxon>
        <taxon>Arachnida</taxon>
        <taxon>Araneae</taxon>
        <taxon>Araneomorphae</taxon>
        <taxon>Entelegynae</taxon>
        <taxon>Araneoidea</taxon>
        <taxon>Araneidae</taxon>
        <taxon>Araneus</taxon>
    </lineage>
</organism>
<dbReference type="EMBL" id="BGPR01000063">
    <property type="protein sequence ID" value="GBL89190.1"/>
    <property type="molecule type" value="Genomic_DNA"/>
</dbReference>
<accession>A0A4Y2BAE7</accession>
<reference evidence="1 2" key="1">
    <citation type="journal article" date="2019" name="Sci. Rep.">
        <title>Orb-weaving spider Araneus ventricosus genome elucidates the spidroin gene catalogue.</title>
        <authorList>
            <person name="Kono N."/>
            <person name="Nakamura H."/>
            <person name="Ohtoshi R."/>
            <person name="Moran D.A.P."/>
            <person name="Shinohara A."/>
            <person name="Yoshida Y."/>
            <person name="Fujiwara M."/>
            <person name="Mori M."/>
            <person name="Tomita M."/>
            <person name="Arakawa K."/>
        </authorList>
    </citation>
    <scope>NUCLEOTIDE SEQUENCE [LARGE SCALE GENOMIC DNA]</scope>
</reference>
<proteinExistence type="predicted"/>
<dbReference type="InterPro" id="IPR005312">
    <property type="entry name" value="DUF1759"/>
</dbReference>
<dbReference type="InterPro" id="IPR012337">
    <property type="entry name" value="RNaseH-like_sf"/>
</dbReference>
<dbReference type="PANTHER" id="PTHR22954:SF3">
    <property type="entry name" value="PROTEIN CBG08539"/>
    <property type="match status" value="1"/>
</dbReference>
<keyword evidence="2" id="KW-1185">Reference proteome</keyword>
<gene>
    <name evidence="1" type="ORF">AVEN_255299_1</name>
</gene>
<dbReference type="Pfam" id="PF03564">
    <property type="entry name" value="DUF1759"/>
    <property type="match status" value="1"/>
</dbReference>
<dbReference type="Gene3D" id="3.30.420.10">
    <property type="entry name" value="Ribonuclease H-like superfamily/Ribonuclease H"/>
    <property type="match status" value="1"/>
</dbReference>
<comment type="caution">
    <text evidence="1">The sequence shown here is derived from an EMBL/GenBank/DDBJ whole genome shotgun (WGS) entry which is preliminary data.</text>
</comment>
<dbReference type="Proteomes" id="UP000499080">
    <property type="component" value="Unassembled WGS sequence"/>
</dbReference>
<dbReference type="GO" id="GO:0003676">
    <property type="term" value="F:nucleic acid binding"/>
    <property type="evidence" value="ECO:0007669"/>
    <property type="project" value="InterPro"/>
</dbReference>
<dbReference type="PANTHER" id="PTHR22954">
    <property type="entry name" value="RETROVIRAL PROTEASE-RELATED"/>
    <property type="match status" value="1"/>
</dbReference>